<proteinExistence type="predicted"/>
<evidence type="ECO:0000256" key="1">
    <source>
        <dbReference type="SAM" id="Phobius"/>
    </source>
</evidence>
<feature type="transmembrane region" description="Helical" evidence="1">
    <location>
        <begin position="25"/>
        <end position="44"/>
    </location>
</feature>
<keyword evidence="1" id="KW-0812">Transmembrane</keyword>
<reference evidence="2" key="1">
    <citation type="submission" date="2018-10" db="EMBL/GenBank/DDBJ databases">
        <title>Hidden diversity of soil giant viruses.</title>
        <authorList>
            <person name="Schulz F."/>
            <person name="Alteio L."/>
            <person name="Goudeau D."/>
            <person name="Ryan E.M."/>
            <person name="Malmstrom R.R."/>
            <person name="Blanchard J."/>
            <person name="Woyke T."/>
        </authorList>
    </citation>
    <scope>NUCLEOTIDE SEQUENCE</scope>
    <source>
        <strain evidence="2">EDV1</strain>
    </source>
</reference>
<evidence type="ECO:0000313" key="2">
    <source>
        <dbReference type="EMBL" id="AYV77980.1"/>
    </source>
</evidence>
<sequence>MSDKIIDSGVNLLNNIGMSYKHNDIVLEIILYSLIPVLIIVPYLIKRSFDYNDKILAIIAICFLLADTYMIFIRIYNKSDEEYLSTGISNLLCNKVDQKKIFNILYMLIPAYIFALYILGTGIQHSDIFLMIIGGIIFIIDNYHFIISY</sequence>
<keyword evidence="1" id="KW-0472">Membrane</keyword>
<keyword evidence="1" id="KW-1133">Transmembrane helix</keyword>
<gene>
    <name evidence="2" type="ORF">Edafosvirus3_58</name>
</gene>
<name>A0A3G4ZSV4_9VIRU</name>
<dbReference type="EMBL" id="MK072068">
    <property type="protein sequence ID" value="AYV77980.1"/>
    <property type="molecule type" value="Genomic_DNA"/>
</dbReference>
<feature type="transmembrane region" description="Helical" evidence="1">
    <location>
        <begin position="56"/>
        <end position="76"/>
    </location>
</feature>
<organism evidence="2">
    <name type="scientific">Edafosvirus sp</name>
    <dbReference type="NCBI Taxonomy" id="2487765"/>
    <lineage>
        <taxon>Viruses</taxon>
        <taxon>Varidnaviria</taxon>
        <taxon>Bamfordvirae</taxon>
        <taxon>Nucleocytoviricota</taxon>
        <taxon>Megaviricetes</taxon>
        <taxon>Imitervirales</taxon>
        <taxon>Mimiviridae</taxon>
        <taxon>Klosneuvirinae</taxon>
    </lineage>
</organism>
<protein>
    <submittedName>
        <fullName evidence="2">Uncharacterized protein</fullName>
    </submittedName>
</protein>
<feature type="transmembrane region" description="Helical" evidence="1">
    <location>
        <begin position="101"/>
        <end position="119"/>
    </location>
</feature>
<feature type="transmembrane region" description="Helical" evidence="1">
    <location>
        <begin position="128"/>
        <end position="147"/>
    </location>
</feature>
<accession>A0A3G4ZSV4</accession>